<reference evidence="3" key="1">
    <citation type="journal article" date="2019" name="Int. J. Syst. Evol. Microbiol.">
        <title>The Global Catalogue of Microorganisms (GCM) 10K type strain sequencing project: providing services to taxonomists for standard genome sequencing and annotation.</title>
        <authorList>
            <consortium name="The Broad Institute Genomics Platform"/>
            <consortium name="The Broad Institute Genome Sequencing Center for Infectious Disease"/>
            <person name="Wu L."/>
            <person name="Ma J."/>
        </authorList>
    </citation>
    <scope>NUCLEOTIDE SEQUENCE [LARGE SCALE GENOMIC DNA]</scope>
    <source>
        <strain evidence="3">JCM 18306</strain>
    </source>
</reference>
<evidence type="ECO:0000313" key="3">
    <source>
        <dbReference type="Proteomes" id="UP001499878"/>
    </source>
</evidence>
<protein>
    <submittedName>
        <fullName evidence="2">Uncharacterized protein</fullName>
    </submittedName>
</protein>
<name>A0ABP9T325_9ACTN</name>
<evidence type="ECO:0000256" key="1">
    <source>
        <dbReference type="SAM" id="Phobius"/>
    </source>
</evidence>
<sequence length="58" mass="5825">MNGPLDLRMLVLLLAGAFTGYLAYNHPAAGTAVLVSVGVVTLLYLLLGSGQSGGPPSP</sequence>
<gene>
    <name evidence="2" type="ORF">GCM10023323_23890</name>
</gene>
<evidence type="ECO:0000313" key="2">
    <source>
        <dbReference type="EMBL" id="GAA5207624.1"/>
    </source>
</evidence>
<keyword evidence="1" id="KW-1133">Transmembrane helix</keyword>
<dbReference type="EMBL" id="BAABJR010000005">
    <property type="protein sequence ID" value="GAA5207624.1"/>
    <property type="molecule type" value="Genomic_DNA"/>
</dbReference>
<accession>A0ABP9T325</accession>
<keyword evidence="3" id="KW-1185">Reference proteome</keyword>
<feature type="transmembrane region" description="Helical" evidence="1">
    <location>
        <begin position="30"/>
        <end position="47"/>
    </location>
</feature>
<dbReference type="Proteomes" id="UP001499878">
    <property type="component" value="Unassembled WGS sequence"/>
</dbReference>
<dbReference type="RefSeq" id="WP_345629380.1">
    <property type="nucleotide sequence ID" value="NZ_BAABJR010000005.1"/>
</dbReference>
<organism evidence="2 3">
    <name type="scientific">Streptomyces thinghirensis</name>
    <dbReference type="NCBI Taxonomy" id="551547"/>
    <lineage>
        <taxon>Bacteria</taxon>
        <taxon>Bacillati</taxon>
        <taxon>Actinomycetota</taxon>
        <taxon>Actinomycetes</taxon>
        <taxon>Kitasatosporales</taxon>
        <taxon>Streptomycetaceae</taxon>
        <taxon>Streptomyces</taxon>
    </lineage>
</organism>
<keyword evidence="1" id="KW-0472">Membrane</keyword>
<keyword evidence="1" id="KW-0812">Transmembrane</keyword>
<proteinExistence type="predicted"/>
<feature type="transmembrane region" description="Helical" evidence="1">
    <location>
        <begin position="7"/>
        <end position="24"/>
    </location>
</feature>
<comment type="caution">
    <text evidence="2">The sequence shown here is derived from an EMBL/GenBank/DDBJ whole genome shotgun (WGS) entry which is preliminary data.</text>
</comment>